<reference evidence="6 7" key="1">
    <citation type="submission" date="2018-06" db="EMBL/GenBank/DDBJ databases">
        <title>The draft genome sequences of strains SCU63 and S1.</title>
        <authorList>
            <person name="Gan L."/>
        </authorList>
    </citation>
    <scope>NUCLEOTIDE SEQUENCE [LARGE SCALE GENOMIC DNA]</scope>
    <source>
        <strain evidence="6 7">SCU63</strain>
    </source>
</reference>
<dbReference type="Pfam" id="PF01380">
    <property type="entry name" value="SIS"/>
    <property type="match status" value="1"/>
</dbReference>
<dbReference type="InterPro" id="IPR046348">
    <property type="entry name" value="SIS_dom_sf"/>
</dbReference>
<dbReference type="InterPro" id="IPR001347">
    <property type="entry name" value="SIS_dom"/>
</dbReference>
<accession>A0A365L6H5</accession>
<dbReference type="InterPro" id="IPR035472">
    <property type="entry name" value="RpiR-like_SIS"/>
</dbReference>
<dbReference type="SUPFAM" id="SSF53697">
    <property type="entry name" value="SIS domain"/>
    <property type="match status" value="1"/>
</dbReference>
<keyword evidence="7" id="KW-1185">Reference proteome</keyword>
<dbReference type="PANTHER" id="PTHR30514:SF18">
    <property type="entry name" value="RPIR-FAMILY TRANSCRIPTIONAL REGULATOR"/>
    <property type="match status" value="1"/>
</dbReference>
<dbReference type="SUPFAM" id="SSF46689">
    <property type="entry name" value="Homeodomain-like"/>
    <property type="match status" value="1"/>
</dbReference>
<dbReference type="CDD" id="cd05013">
    <property type="entry name" value="SIS_RpiR"/>
    <property type="match status" value="1"/>
</dbReference>
<dbReference type="InterPro" id="IPR009057">
    <property type="entry name" value="Homeodomain-like_sf"/>
</dbReference>
<dbReference type="EMBL" id="QLZR01000001">
    <property type="protein sequence ID" value="RAZ81014.1"/>
    <property type="molecule type" value="Genomic_DNA"/>
</dbReference>
<evidence type="ECO:0000256" key="1">
    <source>
        <dbReference type="ARBA" id="ARBA00023015"/>
    </source>
</evidence>
<dbReference type="Pfam" id="PF01418">
    <property type="entry name" value="HTH_6"/>
    <property type="match status" value="1"/>
</dbReference>
<dbReference type="GO" id="GO:0003700">
    <property type="term" value="F:DNA-binding transcription factor activity"/>
    <property type="evidence" value="ECO:0007669"/>
    <property type="project" value="InterPro"/>
</dbReference>
<dbReference type="GO" id="GO:0003677">
    <property type="term" value="F:DNA binding"/>
    <property type="evidence" value="ECO:0007669"/>
    <property type="project" value="UniProtKB-KW"/>
</dbReference>
<evidence type="ECO:0000259" key="5">
    <source>
        <dbReference type="PROSITE" id="PS51464"/>
    </source>
</evidence>
<dbReference type="InterPro" id="IPR047640">
    <property type="entry name" value="RpiR-like"/>
</dbReference>
<organism evidence="6 7">
    <name type="scientific">Planococcus halotolerans</name>
    <dbReference type="NCBI Taxonomy" id="2233542"/>
    <lineage>
        <taxon>Bacteria</taxon>
        <taxon>Bacillati</taxon>
        <taxon>Bacillota</taxon>
        <taxon>Bacilli</taxon>
        <taxon>Bacillales</taxon>
        <taxon>Caryophanaceae</taxon>
        <taxon>Planococcus</taxon>
    </lineage>
</organism>
<dbReference type="Proteomes" id="UP000251002">
    <property type="component" value="Unassembled WGS sequence"/>
</dbReference>
<dbReference type="Gene3D" id="1.10.10.10">
    <property type="entry name" value="Winged helix-like DNA-binding domain superfamily/Winged helix DNA-binding domain"/>
    <property type="match status" value="1"/>
</dbReference>
<evidence type="ECO:0000313" key="6">
    <source>
        <dbReference type="EMBL" id="RAZ81014.1"/>
    </source>
</evidence>
<dbReference type="Gene3D" id="3.40.50.10490">
    <property type="entry name" value="Glucose-6-phosphate isomerase like protein, domain 1"/>
    <property type="match status" value="1"/>
</dbReference>
<comment type="caution">
    <text evidence="6">The sequence shown here is derived from an EMBL/GenBank/DDBJ whole genome shotgun (WGS) entry which is preliminary data.</text>
</comment>
<dbReference type="PANTHER" id="PTHR30514">
    <property type="entry name" value="GLUCOKINASE"/>
    <property type="match status" value="1"/>
</dbReference>
<dbReference type="RefSeq" id="WP_112221438.1">
    <property type="nucleotide sequence ID" value="NZ_CP047673.1"/>
</dbReference>
<keyword evidence="1" id="KW-0805">Transcription regulation</keyword>
<dbReference type="PROSITE" id="PS51071">
    <property type="entry name" value="HTH_RPIR"/>
    <property type="match status" value="1"/>
</dbReference>
<dbReference type="GO" id="GO:0097367">
    <property type="term" value="F:carbohydrate derivative binding"/>
    <property type="evidence" value="ECO:0007669"/>
    <property type="project" value="InterPro"/>
</dbReference>
<feature type="domain" description="SIS" evidence="5">
    <location>
        <begin position="123"/>
        <end position="264"/>
    </location>
</feature>
<dbReference type="InterPro" id="IPR000281">
    <property type="entry name" value="HTH_RpiR"/>
</dbReference>
<evidence type="ECO:0000256" key="3">
    <source>
        <dbReference type="ARBA" id="ARBA00023163"/>
    </source>
</evidence>
<evidence type="ECO:0000259" key="4">
    <source>
        <dbReference type="PROSITE" id="PS51071"/>
    </source>
</evidence>
<evidence type="ECO:0000256" key="2">
    <source>
        <dbReference type="ARBA" id="ARBA00023125"/>
    </source>
</evidence>
<sequence>MQDLLRNVSSSYKNFSSGQKKIGDLFFKEPIFLAFSSALEVGKRVNVSESTVIRWSQKLGYRGYAEFQHVLQRKLAEERFEQVEESDAQPAVEQSFLANLLDADIASITQLKQSMDEDQLLQAVDHIGQAKNIYVTGNFFDFGLAHFMTSWLNLTLDHAELLMHGDGQYYRQLSALTAEDTVIAFVFPRYTKSVIDTLATAKKQGAKVVLITDSAVSPAADYADISLEVLVNSNLNIDSYTAVHALIASIMRFVYVKEHSKVKRNLAKVEAIYMEKEVFI</sequence>
<keyword evidence="2" id="KW-0238">DNA-binding</keyword>
<proteinExistence type="predicted"/>
<keyword evidence="3" id="KW-0804">Transcription</keyword>
<dbReference type="GO" id="GO:1901135">
    <property type="term" value="P:carbohydrate derivative metabolic process"/>
    <property type="evidence" value="ECO:0007669"/>
    <property type="project" value="InterPro"/>
</dbReference>
<gene>
    <name evidence="6" type="ORF">DP120_01635</name>
</gene>
<evidence type="ECO:0000313" key="7">
    <source>
        <dbReference type="Proteomes" id="UP000251002"/>
    </source>
</evidence>
<dbReference type="InterPro" id="IPR036388">
    <property type="entry name" value="WH-like_DNA-bd_sf"/>
</dbReference>
<dbReference type="AlphaFoldDB" id="A0A365L6H5"/>
<dbReference type="PROSITE" id="PS51464">
    <property type="entry name" value="SIS"/>
    <property type="match status" value="1"/>
</dbReference>
<feature type="domain" description="HTH rpiR-type" evidence="4">
    <location>
        <begin position="2"/>
        <end position="78"/>
    </location>
</feature>
<name>A0A365L6H5_9BACL</name>
<protein>
    <submittedName>
        <fullName evidence="6">MurR/RpiR family transcriptional regulator</fullName>
    </submittedName>
</protein>